<dbReference type="Gene3D" id="3.10.520.10">
    <property type="entry name" value="ApbE-like domains"/>
    <property type="match status" value="1"/>
</dbReference>
<dbReference type="EMBL" id="JACBGI020000001">
    <property type="protein sequence ID" value="MBF6056775.1"/>
    <property type="molecule type" value="Genomic_DNA"/>
</dbReference>
<evidence type="ECO:0000256" key="10">
    <source>
        <dbReference type="ARBA" id="ARBA00031306"/>
    </source>
</evidence>
<evidence type="ECO:0000256" key="9">
    <source>
        <dbReference type="ARBA" id="ARBA00022842"/>
    </source>
</evidence>
<dbReference type="PANTHER" id="PTHR30040:SF2">
    <property type="entry name" value="FAD:PROTEIN FMN TRANSFERASE"/>
    <property type="match status" value="1"/>
</dbReference>
<gene>
    <name evidence="12" type="ORF">H8792_000290</name>
</gene>
<comment type="similarity">
    <text evidence="2">Belongs to the ApbE family.</text>
</comment>
<accession>A0ABS0BSC3</accession>
<evidence type="ECO:0000313" key="13">
    <source>
        <dbReference type="Proteomes" id="UP001193680"/>
    </source>
</evidence>
<name>A0ABS0BSC3_9GAMM</name>
<comment type="cofactor">
    <cofactor evidence="1">
        <name>Mg(2+)</name>
        <dbReference type="ChEBI" id="CHEBI:18420"/>
    </cofactor>
</comment>
<keyword evidence="13" id="KW-1185">Reference proteome</keyword>
<proteinExistence type="inferred from homology"/>
<dbReference type="GO" id="GO:0016740">
    <property type="term" value="F:transferase activity"/>
    <property type="evidence" value="ECO:0007669"/>
    <property type="project" value="UniProtKB-KW"/>
</dbReference>
<evidence type="ECO:0000256" key="7">
    <source>
        <dbReference type="ARBA" id="ARBA00022723"/>
    </source>
</evidence>
<evidence type="ECO:0000256" key="6">
    <source>
        <dbReference type="ARBA" id="ARBA00022679"/>
    </source>
</evidence>
<comment type="catalytic activity">
    <reaction evidence="11">
        <text>L-threonyl-[protein] + FAD = FMN-L-threonyl-[protein] + AMP + H(+)</text>
        <dbReference type="Rhea" id="RHEA:36847"/>
        <dbReference type="Rhea" id="RHEA-COMP:11060"/>
        <dbReference type="Rhea" id="RHEA-COMP:11061"/>
        <dbReference type="ChEBI" id="CHEBI:15378"/>
        <dbReference type="ChEBI" id="CHEBI:30013"/>
        <dbReference type="ChEBI" id="CHEBI:57692"/>
        <dbReference type="ChEBI" id="CHEBI:74257"/>
        <dbReference type="ChEBI" id="CHEBI:456215"/>
        <dbReference type="EC" id="2.7.1.180"/>
    </reaction>
</comment>
<dbReference type="InterPro" id="IPR003374">
    <property type="entry name" value="ApbE-like_sf"/>
</dbReference>
<keyword evidence="6 12" id="KW-0808">Transferase</keyword>
<reference evidence="12 13" key="1">
    <citation type="submission" date="2020-11" db="EMBL/GenBank/DDBJ databases">
        <title>Sulfur oxidizing isolate from Hospital Hole Sinkhole.</title>
        <authorList>
            <person name="Scott K.M."/>
        </authorList>
    </citation>
    <scope>NUCLEOTIDE SEQUENCE [LARGE SCALE GENOMIC DNA]</scope>
    <source>
        <strain evidence="12 13">HH1</strain>
    </source>
</reference>
<evidence type="ECO:0000256" key="4">
    <source>
        <dbReference type="ARBA" id="ARBA00016337"/>
    </source>
</evidence>
<evidence type="ECO:0000256" key="3">
    <source>
        <dbReference type="ARBA" id="ARBA00011955"/>
    </source>
</evidence>
<dbReference type="SUPFAM" id="SSF143631">
    <property type="entry name" value="ApbE-like"/>
    <property type="match status" value="1"/>
</dbReference>
<evidence type="ECO:0000313" key="12">
    <source>
        <dbReference type="EMBL" id="MBF6056775.1"/>
    </source>
</evidence>
<keyword evidence="9" id="KW-0460">Magnesium</keyword>
<dbReference type="Proteomes" id="UP001193680">
    <property type="component" value="Unassembled WGS sequence"/>
</dbReference>
<sequence length="281" mass="30981">MTTQLIRRMRPLLGTFVEINVYASLDKPQTELAIRSAYAKIERIQNLMSAHDPASELSKLNHSNGEWVPLSLETSEVLSLGLYLQNKTQNRFNCFSNAFLADEGILPNLQPTKTAQILSENTTLVAEDLEIKGLKGRAKRPLLISLDGIAKGYAVDAAVEILQKHGIESGWINAGGDSRIFGDTSLECIQSSQKNLQPLSSLGQLTNCAIATSEVSDSENLSYPSKIIDHKGISPPTATVTIIAKKTWLADALTKVFLLTPPEEHKQLAQVFKVDYHYRLH</sequence>
<evidence type="ECO:0000256" key="2">
    <source>
        <dbReference type="ARBA" id="ARBA00008282"/>
    </source>
</evidence>
<dbReference type="InterPro" id="IPR024932">
    <property type="entry name" value="ApbE"/>
</dbReference>
<dbReference type="RefSeq" id="WP_194947142.1">
    <property type="nucleotide sequence ID" value="NZ_JACBGI020000001.1"/>
</dbReference>
<keyword evidence="8" id="KW-0274">FAD</keyword>
<keyword evidence="5" id="KW-0285">Flavoprotein</keyword>
<dbReference type="PANTHER" id="PTHR30040">
    <property type="entry name" value="THIAMINE BIOSYNTHESIS LIPOPROTEIN APBE"/>
    <property type="match status" value="1"/>
</dbReference>
<evidence type="ECO:0000256" key="8">
    <source>
        <dbReference type="ARBA" id="ARBA00022827"/>
    </source>
</evidence>
<evidence type="ECO:0000256" key="11">
    <source>
        <dbReference type="ARBA" id="ARBA00048540"/>
    </source>
</evidence>
<dbReference type="EC" id="2.7.1.180" evidence="3"/>
<keyword evidence="7" id="KW-0479">Metal-binding</keyword>
<organism evidence="12 13">
    <name type="scientific">Thiomicrorhabdus heinhorstiae</name>
    <dbReference type="NCBI Taxonomy" id="2748010"/>
    <lineage>
        <taxon>Bacteria</taxon>
        <taxon>Pseudomonadati</taxon>
        <taxon>Pseudomonadota</taxon>
        <taxon>Gammaproteobacteria</taxon>
        <taxon>Thiotrichales</taxon>
        <taxon>Piscirickettsiaceae</taxon>
        <taxon>Thiomicrorhabdus</taxon>
    </lineage>
</organism>
<protein>
    <recommendedName>
        <fullName evidence="4">FAD:protein FMN transferase</fullName>
        <ecNumber evidence="3">2.7.1.180</ecNumber>
    </recommendedName>
    <alternativeName>
        <fullName evidence="10">Flavin transferase</fullName>
    </alternativeName>
</protein>
<comment type="caution">
    <text evidence="12">The sequence shown here is derived from an EMBL/GenBank/DDBJ whole genome shotgun (WGS) entry which is preliminary data.</text>
</comment>
<evidence type="ECO:0000256" key="1">
    <source>
        <dbReference type="ARBA" id="ARBA00001946"/>
    </source>
</evidence>
<dbReference type="Pfam" id="PF02424">
    <property type="entry name" value="ApbE"/>
    <property type="match status" value="1"/>
</dbReference>
<evidence type="ECO:0000256" key="5">
    <source>
        <dbReference type="ARBA" id="ARBA00022630"/>
    </source>
</evidence>